<dbReference type="Pfam" id="PF03564">
    <property type="entry name" value="DUF1759"/>
    <property type="match status" value="1"/>
</dbReference>
<sequence>MVQAHVKAIYDLETVGGDSAKKLRQFTDALIGHNMRALKALGQEPTNWGPLLIHVISIKLDKITLKEWESRAHCTEVPKLSELITFLESKYKILESIETIRNINIKGSTITTSNEKKYIEKRGTSQLFASTSNLECYVCKSAHTIYKCPKFYSLTVPERIKRATELKLCKICLRQHESKKCNIR</sequence>
<evidence type="ECO:0000313" key="2">
    <source>
        <dbReference type="Proteomes" id="UP001160148"/>
    </source>
</evidence>
<dbReference type="Proteomes" id="UP001160148">
    <property type="component" value="Unassembled WGS sequence"/>
</dbReference>
<reference evidence="1 2" key="1">
    <citation type="submission" date="2023-01" db="EMBL/GenBank/DDBJ databases">
        <authorList>
            <person name="Whitehead M."/>
        </authorList>
    </citation>
    <scope>NUCLEOTIDE SEQUENCE [LARGE SCALE GENOMIC DNA]</scope>
</reference>
<protein>
    <submittedName>
        <fullName evidence="1">Uncharacterized protein</fullName>
    </submittedName>
</protein>
<proteinExistence type="predicted"/>
<dbReference type="AlphaFoldDB" id="A0AAV0VIZ6"/>
<dbReference type="PANTHER" id="PTHR47331">
    <property type="entry name" value="PHD-TYPE DOMAIN-CONTAINING PROTEIN"/>
    <property type="match status" value="1"/>
</dbReference>
<dbReference type="InterPro" id="IPR005312">
    <property type="entry name" value="DUF1759"/>
</dbReference>
<evidence type="ECO:0000313" key="1">
    <source>
        <dbReference type="EMBL" id="CAI6344247.1"/>
    </source>
</evidence>
<accession>A0AAV0VIZ6</accession>
<keyword evidence="2" id="KW-1185">Reference proteome</keyword>
<organism evidence="1 2">
    <name type="scientific">Macrosiphum euphorbiae</name>
    <name type="common">potato aphid</name>
    <dbReference type="NCBI Taxonomy" id="13131"/>
    <lineage>
        <taxon>Eukaryota</taxon>
        <taxon>Metazoa</taxon>
        <taxon>Ecdysozoa</taxon>
        <taxon>Arthropoda</taxon>
        <taxon>Hexapoda</taxon>
        <taxon>Insecta</taxon>
        <taxon>Pterygota</taxon>
        <taxon>Neoptera</taxon>
        <taxon>Paraneoptera</taxon>
        <taxon>Hemiptera</taxon>
        <taxon>Sternorrhyncha</taxon>
        <taxon>Aphidomorpha</taxon>
        <taxon>Aphidoidea</taxon>
        <taxon>Aphididae</taxon>
        <taxon>Macrosiphini</taxon>
        <taxon>Macrosiphum</taxon>
    </lineage>
</organism>
<name>A0AAV0VIZ6_9HEMI</name>
<comment type="caution">
    <text evidence="1">The sequence shown here is derived from an EMBL/GenBank/DDBJ whole genome shotgun (WGS) entry which is preliminary data.</text>
</comment>
<gene>
    <name evidence="1" type="ORF">MEUPH1_LOCUS1408</name>
</gene>
<dbReference type="EMBL" id="CARXXK010000001">
    <property type="protein sequence ID" value="CAI6344247.1"/>
    <property type="molecule type" value="Genomic_DNA"/>
</dbReference>